<organism evidence="6 7">
    <name type="scientific">Nonomuraea glycinis</name>
    <dbReference type="NCBI Taxonomy" id="2047744"/>
    <lineage>
        <taxon>Bacteria</taxon>
        <taxon>Bacillati</taxon>
        <taxon>Actinomycetota</taxon>
        <taxon>Actinomycetes</taxon>
        <taxon>Streptosporangiales</taxon>
        <taxon>Streptosporangiaceae</taxon>
        <taxon>Nonomuraea</taxon>
    </lineage>
</organism>
<dbReference type="SUPFAM" id="SSF53720">
    <property type="entry name" value="ALDH-like"/>
    <property type="match status" value="1"/>
</dbReference>
<dbReference type="Gene3D" id="3.40.605.10">
    <property type="entry name" value="Aldehyde Dehydrogenase, Chain A, domain 1"/>
    <property type="match status" value="1"/>
</dbReference>
<evidence type="ECO:0000256" key="3">
    <source>
        <dbReference type="PROSITE-ProRule" id="PRU10007"/>
    </source>
</evidence>
<dbReference type="PANTHER" id="PTHR11699">
    <property type="entry name" value="ALDEHYDE DEHYDROGENASE-RELATED"/>
    <property type="match status" value="1"/>
</dbReference>
<reference evidence="6" key="2">
    <citation type="submission" date="2020-09" db="EMBL/GenBank/DDBJ databases">
        <authorList>
            <person name="Sun Q."/>
            <person name="Zhou Y."/>
        </authorList>
    </citation>
    <scope>NUCLEOTIDE SEQUENCE</scope>
    <source>
        <strain evidence="6">CGMCC 4.7430</strain>
    </source>
</reference>
<protein>
    <submittedName>
        <fullName evidence="6">Aldehyde dehydrogenase</fullName>
    </submittedName>
</protein>
<dbReference type="InterPro" id="IPR016161">
    <property type="entry name" value="Ald_DH/histidinol_DH"/>
</dbReference>
<evidence type="ECO:0000313" key="7">
    <source>
        <dbReference type="Proteomes" id="UP000660745"/>
    </source>
</evidence>
<comment type="caution">
    <text evidence="6">The sequence shown here is derived from an EMBL/GenBank/DDBJ whole genome shotgun (WGS) entry which is preliminary data.</text>
</comment>
<evidence type="ECO:0000256" key="2">
    <source>
        <dbReference type="ARBA" id="ARBA00023002"/>
    </source>
</evidence>
<dbReference type="FunFam" id="3.40.605.10:FF:000007">
    <property type="entry name" value="NAD/NADP-dependent betaine aldehyde dehydrogenase"/>
    <property type="match status" value="1"/>
</dbReference>
<evidence type="ECO:0000259" key="5">
    <source>
        <dbReference type="Pfam" id="PF00171"/>
    </source>
</evidence>
<dbReference type="InterPro" id="IPR015590">
    <property type="entry name" value="Aldehyde_DH_dom"/>
</dbReference>
<dbReference type="AlphaFoldDB" id="A0A918AGZ0"/>
<keyword evidence="7" id="KW-1185">Reference proteome</keyword>
<dbReference type="InterPro" id="IPR016160">
    <property type="entry name" value="Ald_DH_CS_CYS"/>
</dbReference>
<feature type="domain" description="Aldehyde dehydrogenase" evidence="5">
    <location>
        <begin position="37"/>
        <end position="482"/>
    </location>
</feature>
<evidence type="ECO:0000256" key="1">
    <source>
        <dbReference type="ARBA" id="ARBA00009986"/>
    </source>
</evidence>
<gene>
    <name evidence="6" type="ORF">GCM10012278_88420</name>
</gene>
<comment type="similarity">
    <text evidence="1 4">Belongs to the aldehyde dehydrogenase family.</text>
</comment>
<dbReference type="PROSITE" id="PS00070">
    <property type="entry name" value="ALDEHYDE_DEHYDR_CYS"/>
    <property type="match status" value="1"/>
</dbReference>
<dbReference type="InterPro" id="IPR016162">
    <property type="entry name" value="Ald_DH_N"/>
</dbReference>
<proteinExistence type="inferred from homology"/>
<dbReference type="PROSITE" id="PS00687">
    <property type="entry name" value="ALDEHYDE_DEHYDR_GLU"/>
    <property type="match status" value="1"/>
</dbReference>
<keyword evidence="2 4" id="KW-0560">Oxidoreductase</keyword>
<dbReference type="InterPro" id="IPR016163">
    <property type="entry name" value="Ald_DH_C"/>
</dbReference>
<feature type="active site" evidence="3">
    <location>
        <position position="262"/>
    </location>
</feature>
<dbReference type="Pfam" id="PF00171">
    <property type="entry name" value="Aldedh"/>
    <property type="match status" value="1"/>
</dbReference>
<evidence type="ECO:0000256" key="4">
    <source>
        <dbReference type="RuleBase" id="RU003345"/>
    </source>
</evidence>
<dbReference type="GO" id="GO:0016620">
    <property type="term" value="F:oxidoreductase activity, acting on the aldehyde or oxo group of donors, NAD or NADP as acceptor"/>
    <property type="evidence" value="ECO:0007669"/>
    <property type="project" value="InterPro"/>
</dbReference>
<name>A0A918AGZ0_9ACTN</name>
<reference evidence="6" key="1">
    <citation type="journal article" date="2014" name="Int. J. Syst. Evol. Microbiol.">
        <title>Complete genome sequence of Corynebacterium casei LMG S-19264T (=DSM 44701T), isolated from a smear-ripened cheese.</title>
        <authorList>
            <consortium name="US DOE Joint Genome Institute (JGI-PGF)"/>
            <person name="Walter F."/>
            <person name="Albersmeier A."/>
            <person name="Kalinowski J."/>
            <person name="Ruckert C."/>
        </authorList>
    </citation>
    <scope>NUCLEOTIDE SEQUENCE</scope>
    <source>
        <strain evidence="6">CGMCC 4.7430</strain>
    </source>
</reference>
<dbReference type="RefSeq" id="WP_189144774.1">
    <property type="nucleotide sequence ID" value="NZ_BMNK01000027.1"/>
</dbReference>
<dbReference type="Proteomes" id="UP000660745">
    <property type="component" value="Unassembled WGS sequence"/>
</dbReference>
<dbReference type="InterPro" id="IPR029510">
    <property type="entry name" value="Ald_DH_CS_GLU"/>
</dbReference>
<accession>A0A918AGZ0</accession>
<dbReference type="Gene3D" id="3.40.309.10">
    <property type="entry name" value="Aldehyde Dehydrogenase, Chain A, domain 2"/>
    <property type="match status" value="1"/>
</dbReference>
<sequence>MTNETLDAVGGASRGAERFDHWIDGWGAAPVGGAYRPTTSPVDRSVSFEIADGDGRDVDAAAVAASSARHAWAATSTAERSDLLRAVGTAVRENLDGLVEAEIAETGKLVAHARAEMLSCADYFEYYAAVVRTMHGETIDQGPGQHTYTRHEPFGVVGIIAPWNGPLNQASRGIAPALAAGNTVIVKPSEFTSAATLRFARLASAAGLPHGVLNVVTGTGPAAGAALVRHDAVRKVTFTGSVPTGQVIAGIAAERVIPLTLELGGKSPLVVFGDADLDRAALAAATTTLMNSGQVCSATTRLIVERSAQDALLGRVSAILEQKQPGVDFGPIITEPQFEKVLGFFESAAEAGATALTGGACYRQGAAASGRYIAPTVYKDVTPDMRIAREEIFGPVLVSLPFDGFDEAITLANDTEYGLAAAVWTGDVARGLRAAHLIEAGQVAVNGGVMTQETPFGGYKRSGYGREKGAAAVYEYTQVKTVSLGLAPQELVS</sequence>
<dbReference type="EMBL" id="BMNK01000027">
    <property type="protein sequence ID" value="GGP17964.1"/>
    <property type="molecule type" value="Genomic_DNA"/>
</dbReference>
<evidence type="ECO:0000313" key="6">
    <source>
        <dbReference type="EMBL" id="GGP17964.1"/>
    </source>
</evidence>